<dbReference type="InterPro" id="IPR001173">
    <property type="entry name" value="Glyco_trans_2-like"/>
</dbReference>
<dbReference type="CDD" id="cd04179">
    <property type="entry name" value="DPM_DPG-synthase_like"/>
    <property type="match status" value="1"/>
</dbReference>
<dbReference type="Pfam" id="PF00535">
    <property type="entry name" value="Glycos_transf_2"/>
    <property type="match status" value="1"/>
</dbReference>
<dbReference type="PANTHER" id="PTHR48090:SF7">
    <property type="entry name" value="RFBJ PROTEIN"/>
    <property type="match status" value="1"/>
</dbReference>
<dbReference type="InterPro" id="IPR029044">
    <property type="entry name" value="Nucleotide-diphossugar_trans"/>
</dbReference>
<organism evidence="2 3">
    <name type="scientific">Candidatus Omnitrophus magneticus</name>
    <dbReference type="NCBI Taxonomy" id="1609969"/>
    <lineage>
        <taxon>Bacteria</taxon>
        <taxon>Pseudomonadati</taxon>
        <taxon>Candidatus Omnitrophota</taxon>
        <taxon>Candidatus Omnitrophus</taxon>
    </lineage>
</organism>
<evidence type="ECO:0000259" key="1">
    <source>
        <dbReference type="Pfam" id="PF00535"/>
    </source>
</evidence>
<sequence length="212" mass="24191">MNEIDGVRAIMPRINNNWVDEIIVVDGGSTDGTYQYFEENNYKIIKQQSKGVTGAYWEGMEASIGDVIIAFSPDNNSIPETIPLLVEEMQEGYDMVIASRYYQDAKSEDDDIVTALGNWMFTKIVNILFGSDYTDSLVMFRAFKKNIPYEYKMQSRKHPTFELELAIKCAKHKLKVKDIPVDEPKRIGGKRKMRPLYNGATLIVKITSEVVI</sequence>
<accession>A0A0F0CM71</accession>
<comment type="caution">
    <text evidence="2">The sequence shown here is derived from an EMBL/GenBank/DDBJ whole genome shotgun (WGS) entry which is preliminary data.</text>
</comment>
<feature type="domain" description="Glycosyltransferase 2-like" evidence="1">
    <location>
        <begin position="20"/>
        <end position="114"/>
    </location>
</feature>
<dbReference type="AlphaFoldDB" id="A0A0F0CM71"/>
<protein>
    <submittedName>
        <fullName evidence="2">Histidinol-phosphate phosphatase family protein</fullName>
    </submittedName>
</protein>
<dbReference type="InterPro" id="IPR050256">
    <property type="entry name" value="Glycosyltransferase_2"/>
</dbReference>
<dbReference type="SUPFAM" id="SSF53448">
    <property type="entry name" value="Nucleotide-diphospho-sugar transferases"/>
    <property type="match status" value="1"/>
</dbReference>
<proteinExistence type="predicted"/>
<keyword evidence="3" id="KW-1185">Reference proteome</keyword>
<dbReference type="Proteomes" id="UP000033428">
    <property type="component" value="Unassembled WGS sequence"/>
</dbReference>
<dbReference type="PANTHER" id="PTHR48090">
    <property type="entry name" value="UNDECAPRENYL-PHOSPHATE 4-DEOXY-4-FORMAMIDO-L-ARABINOSE TRANSFERASE-RELATED"/>
    <property type="match status" value="1"/>
</dbReference>
<dbReference type="Gene3D" id="3.90.550.10">
    <property type="entry name" value="Spore Coat Polysaccharide Biosynthesis Protein SpsA, Chain A"/>
    <property type="match status" value="1"/>
</dbReference>
<evidence type="ECO:0000313" key="2">
    <source>
        <dbReference type="EMBL" id="KJJ84428.1"/>
    </source>
</evidence>
<gene>
    <name evidence="2" type="ORF">OMAG_001704</name>
</gene>
<evidence type="ECO:0000313" key="3">
    <source>
        <dbReference type="Proteomes" id="UP000033428"/>
    </source>
</evidence>
<reference evidence="2 3" key="1">
    <citation type="submission" date="2015-02" db="EMBL/GenBank/DDBJ databases">
        <title>Single-cell genomics of uncultivated deep-branching MTB reveals a conserved set of magnetosome genes.</title>
        <authorList>
            <person name="Kolinko S."/>
            <person name="Richter M."/>
            <person name="Glockner F.O."/>
            <person name="Brachmann A."/>
            <person name="Schuler D."/>
        </authorList>
    </citation>
    <scope>NUCLEOTIDE SEQUENCE [LARGE SCALE GENOMIC DNA]</scope>
    <source>
        <strain evidence="2">SKK-01</strain>
    </source>
</reference>
<name>A0A0F0CM71_9BACT</name>
<dbReference type="EMBL" id="JYNY01000361">
    <property type="protein sequence ID" value="KJJ84428.1"/>
    <property type="molecule type" value="Genomic_DNA"/>
</dbReference>